<evidence type="ECO:0000313" key="1">
    <source>
        <dbReference type="EMBL" id="MEN1947843.1"/>
    </source>
</evidence>
<dbReference type="PANTHER" id="PTHR15394">
    <property type="entry name" value="SERINE HYDROLASE RBBP9"/>
    <property type="match status" value="1"/>
</dbReference>
<dbReference type="GO" id="GO:0016787">
    <property type="term" value="F:hydrolase activity"/>
    <property type="evidence" value="ECO:0007669"/>
    <property type="project" value="UniProtKB-KW"/>
</dbReference>
<dbReference type="Gene3D" id="3.40.50.1820">
    <property type="entry name" value="alpha/beta hydrolase"/>
    <property type="match status" value="1"/>
</dbReference>
<keyword evidence="2" id="KW-1185">Reference proteome</keyword>
<evidence type="ECO:0000313" key="2">
    <source>
        <dbReference type="Proteomes" id="UP001425155"/>
    </source>
</evidence>
<accession>A0ABU9W7L8</accession>
<organism evidence="1 2">
    <name type="scientific">Leifsonia stereocauli</name>
    <dbReference type="NCBI Taxonomy" id="3134136"/>
    <lineage>
        <taxon>Bacteria</taxon>
        <taxon>Bacillati</taxon>
        <taxon>Actinomycetota</taxon>
        <taxon>Actinomycetes</taxon>
        <taxon>Micrococcales</taxon>
        <taxon>Microbacteriaceae</taxon>
        <taxon>Leifsonia</taxon>
    </lineage>
</organism>
<dbReference type="InterPro" id="IPR029058">
    <property type="entry name" value="AB_hydrolase_fold"/>
</dbReference>
<comment type="caution">
    <text evidence="1">The sequence shown here is derived from an EMBL/GenBank/DDBJ whole genome shotgun (WGS) entry which is preliminary data.</text>
</comment>
<sequence>MSSGAHAPTRVLVLHSAGLQSPGEGSSDLVDSLRASLGSAFAVDFPIMPTPDDPTYEAWKGEIVRLLDAAPGPVLVVGHSLGASVVLKLLVEGPTDADIRALFLVATPYWGNELEEFVLPTDFARRLPAGLPIFLYQARDDDVVPADHLDRYARELPDAEMRRVDRGGHVFSGGLPELVADIRAVVD</sequence>
<dbReference type="Pfam" id="PF06821">
    <property type="entry name" value="Ser_hydrolase"/>
    <property type="match status" value="1"/>
</dbReference>
<gene>
    <name evidence="1" type="ORF">WJX64_14895</name>
</gene>
<dbReference type="Proteomes" id="UP001425155">
    <property type="component" value="Unassembled WGS sequence"/>
</dbReference>
<dbReference type="RefSeq" id="WP_342115494.1">
    <property type="nucleotide sequence ID" value="NZ_JBCAUN010000003.1"/>
</dbReference>
<reference evidence="1 2" key="1">
    <citation type="submission" date="2024-03" db="EMBL/GenBank/DDBJ databases">
        <title>YIM 134122 draft genome.</title>
        <authorList>
            <person name="Zuo S."/>
            <person name="Xiong L."/>
        </authorList>
    </citation>
    <scope>NUCLEOTIDE SEQUENCE [LARGE SCALE GENOMIC DNA]</scope>
    <source>
        <strain evidence="1 2">YIM 134122</strain>
    </source>
</reference>
<protein>
    <submittedName>
        <fullName evidence="1">Alpha/beta fold hydrolase</fullName>
    </submittedName>
</protein>
<dbReference type="InterPro" id="IPR010662">
    <property type="entry name" value="RBBP9/YdeN"/>
</dbReference>
<keyword evidence="1" id="KW-0378">Hydrolase</keyword>
<name>A0ABU9W7L8_9MICO</name>
<dbReference type="EMBL" id="JBCLVG010000003">
    <property type="protein sequence ID" value="MEN1947843.1"/>
    <property type="molecule type" value="Genomic_DNA"/>
</dbReference>
<proteinExistence type="predicted"/>
<dbReference type="SUPFAM" id="SSF53474">
    <property type="entry name" value="alpha/beta-Hydrolases"/>
    <property type="match status" value="1"/>
</dbReference>
<dbReference type="PANTHER" id="PTHR15394:SF3">
    <property type="entry name" value="SERINE HYDROLASE RBBP9"/>
    <property type="match status" value="1"/>
</dbReference>